<accession>I0ZAF1</accession>
<protein>
    <submittedName>
        <fullName evidence="1">Uncharacterized protein</fullName>
    </submittedName>
</protein>
<sequence>MQGNADAVDKALGITRKSALDSRQYWVNRASTAARNEKEKGIALQYENEDALNERSEGLLTVLGVEPPALLEMVSREPGILLMSDTELAVRLMALKAAAPRLNIQELVRRRPQILRNKHGVRAVERAVRDLEALMPALPVQDRILDRDGQMWQSFRERLQYWENQSQNDESLNL</sequence>
<evidence type="ECO:0000313" key="2">
    <source>
        <dbReference type="Proteomes" id="UP000007264"/>
    </source>
</evidence>
<dbReference type="OrthoDB" id="10320390at2759"/>
<dbReference type="AlphaFoldDB" id="I0ZAF1"/>
<gene>
    <name evidence="1" type="ORF">COCSUDRAFT_55614</name>
</gene>
<dbReference type="Proteomes" id="UP000007264">
    <property type="component" value="Unassembled WGS sequence"/>
</dbReference>
<name>I0ZAF1_COCSC</name>
<keyword evidence="2" id="KW-1185">Reference proteome</keyword>
<dbReference type="EMBL" id="AGSI01000001">
    <property type="protein sequence ID" value="EIE27620.1"/>
    <property type="molecule type" value="Genomic_DNA"/>
</dbReference>
<dbReference type="KEGG" id="csl:COCSUDRAFT_55614"/>
<organism evidence="1 2">
    <name type="scientific">Coccomyxa subellipsoidea (strain C-169)</name>
    <name type="common">Green microalga</name>
    <dbReference type="NCBI Taxonomy" id="574566"/>
    <lineage>
        <taxon>Eukaryota</taxon>
        <taxon>Viridiplantae</taxon>
        <taxon>Chlorophyta</taxon>
        <taxon>core chlorophytes</taxon>
        <taxon>Trebouxiophyceae</taxon>
        <taxon>Trebouxiophyceae incertae sedis</taxon>
        <taxon>Coccomyxaceae</taxon>
        <taxon>Coccomyxa</taxon>
        <taxon>Coccomyxa subellipsoidea</taxon>
    </lineage>
</organism>
<dbReference type="RefSeq" id="XP_005652164.1">
    <property type="nucleotide sequence ID" value="XM_005652107.1"/>
</dbReference>
<comment type="caution">
    <text evidence="1">The sequence shown here is derived from an EMBL/GenBank/DDBJ whole genome shotgun (WGS) entry which is preliminary data.</text>
</comment>
<proteinExistence type="predicted"/>
<reference evidence="1 2" key="1">
    <citation type="journal article" date="2012" name="Genome Biol.">
        <title>The genome of the polar eukaryotic microalga coccomyxa subellipsoidea reveals traits of cold adaptation.</title>
        <authorList>
            <person name="Blanc G."/>
            <person name="Agarkova I."/>
            <person name="Grimwood J."/>
            <person name="Kuo A."/>
            <person name="Brueggeman A."/>
            <person name="Dunigan D."/>
            <person name="Gurnon J."/>
            <person name="Ladunga I."/>
            <person name="Lindquist E."/>
            <person name="Lucas S."/>
            <person name="Pangilinan J."/>
            <person name="Proschold T."/>
            <person name="Salamov A."/>
            <person name="Schmutz J."/>
            <person name="Weeks D."/>
            <person name="Yamada T."/>
            <person name="Claverie J.M."/>
            <person name="Grigoriev I."/>
            <person name="Van Etten J."/>
            <person name="Lomsadze A."/>
            <person name="Borodovsky M."/>
        </authorList>
    </citation>
    <scope>NUCLEOTIDE SEQUENCE [LARGE SCALE GENOMIC DNA]</scope>
    <source>
        <strain evidence="1 2">C-169</strain>
    </source>
</reference>
<evidence type="ECO:0000313" key="1">
    <source>
        <dbReference type="EMBL" id="EIE27620.1"/>
    </source>
</evidence>
<dbReference type="GeneID" id="17045635"/>